<keyword evidence="3" id="KW-1185">Reference proteome</keyword>
<protein>
    <submittedName>
        <fullName evidence="2">Uncharacterized protein</fullName>
    </submittedName>
</protein>
<feature type="compositionally biased region" description="Polar residues" evidence="1">
    <location>
        <begin position="11"/>
        <end position="24"/>
    </location>
</feature>
<feature type="region of interest" description="Disordered" evidence="1">
    <location>
        <begin position="1"/>
        <end position="24"/>
    </location>
</feature>
<dbReference type="Proteomes" id="UP001159427">
    <property type="component" value="Unassembled WGS sequence"/>
</dbReference>
<evidence type="ECO:0000256" key="1">
    <source>
        <dbReference type="SAM" id="MobiDB-lite"/>
    </source>
</evidence>
<evidence type="ECO:0000313" key="2">
    <source>
        <dbReference type="EMBL" id="CAH3028846.1"/>
    </source>
</evidence>
<feature type="compositionally biased region" description="Acidic residues" evidence="1">
    <location>
        <begin position="131"/>
        <end position="140"/>
    </location>
</feature>
<accession>A0ABN8MH73</accession>
<dbReference type="EMBL" id="CALNXI010000538">
    <property type="protein sequence ID" value="CAH3028846.1"/>
    <property type="molecule type" value="Genomic_DNA"/>
</dbReference>
<reference evidence="2 3" key="1">
    <citation type="submission" date="2022-05" db="EMBL/GenBank/DDBJ databases">
        <authorList>
            <consortium name="Genoscope - CEA"/>
            <person name="William W."/>
        </authorList>
    </citation>
    <scope>NUCLEOTIDE SEQUENCE [LARGE SCALE GENOMIC DNA]</scope>
</reference>
<proteinExistence type="predicted"/>
<feature type="region of interest" description="Disordered" evidence="1">
    <location>
        <begin position="131"/>
        <end position="151"/>
    </location>
</feature>
<sequence>MDSKEKEIPATASQTPGKRSQTSRAVHKLSVSRLLADNKRASVAVSTVTSASESMPIDIETSAYCEDVTSARFKEVAIQCDILHETSIVPLSTSTAECSPVKSLGGRSVDNGKDFDYVPPTDLSLEVSLEDAEDDTEEYEGSPSKLIGKKDPVAPQDEKKYTVFFSCLMELFAGELFFWGMGGLTVQVTAPNMEPLQLLRKE</sequence>
<gene>
    <name evidence="2" type="ORF">PEVE_00035026</name>
</gene>
<name>A0ABN8MH73_9CNID</name>
<evidence type="ECO:0000313" key="3">
    <source>
        <dbReference type="Proteomes" id="UP001159427"/>
    </source>
</evidence>
<organism evidence="2 3">
    <name type="scientific">Porites evermanni</name>
    <dbReference type="NCBI Taxonomy" id="104178"/>
    <lineage>
        <taxon>Eukaryota</taxon>
        <taxon>Metazoa</taxon>
        <taxon>Cnidaria</taxon>
        <taxon>Anthozoa</taxon>
        <taxon>Hexacorallia</taxon>
        <taxon>Scleractinia</taxon>
        <taxon>Fungiina</taxon>
        <taxon>Poritidae</taxon>
        <taxon>Porites</taxon>
    </lineage>
</organism>
<comment type="caution">
    <text evidence="2">The sequence shown here is derived from an EMBL/GenBank/DDBJ whole genome shotgun (WGS) entry which is preliminary data.</text>
</comment>